<evidence type="ECO:0000313" key="4">
    <source>
        <dbReference type="Proteomes" id="UP000053791"/>
    </source>
</evidence>
<dbReference type="PANTHER" id="PTHR44196">
    <property type="entry name" value="DEHYDROGENASE/REDUCTASE SDR FAMILY MEMBER 7B"/>
    <property type="match status" value="1"/>
</dbReference>
<organism evidence="3 4">
    <name type="scientific">Ruegeria marisrubri</name>
    <dbReference type="NCBI Taxonomy" id="1685379"/>
    <lineage>
        <taxon>Bacteria</taxon>
        <taxon>Pseudomonadati</taxon>
        <taxon>Pseudomonadota</taxon>
        <taxon>Alphaproteobacteria</taxon>
        <taxon>Rhodobacterales</taxon>
        <taxon>Roseobacteraceae</taxon>
        <taxon>Ruegeria</taxon>
    </lineage>
</organism>
<dbReference type="CDD" id="cd05233">
    <property type="entry name" value="SDR_c"/>
    <property type="match status" value="1"/>
</dbReference>
<comment type="similarity">
    <text evidence="1">Belongs to the short-chain dehydrogenases/reductases (SDR) family.</text>
</comment>
<evidence type="ECO:0000256" key="2">
    <source>
        <dbReference type="ARBA" id="ARBA00023002"/>
    </source>
</evidence>
<dbReference type="SUPFAM" id="SSF51735">
    <property type="entry name" value="NAD(P)-binding Rossmann-fold domains"/>
    <property type="match status" value="1"/>
</dbReference>
<dbReference type="PANTHER" id="PTHR44196:SF2">
    <property type="entry name" value="SHORT-CHAIN DEHYDROGENASE-RELATED"/>
    <property type="match status" value="1"/>
</dbReference>
<evidence type="ECO:0008006" key="5">
    <source>
        <dbReference type="Google" id="ProtNLM"/>
    </source>
</evidence>
<evidence type="ECO:0000313" key="3">
    <source>
        <dbReference type="EMBL" id="KUJ86167.1"/>
    </source>
</evidence>
<dbReference type="OrthoDB" id="9808814at2"/>
<dbReference type="InterPro" id="IPR036291">
    <property type="entry name" value="NAD(P)-bd_dom_sf"/>
</dbReference>
<comment type="caution">
    <text evidence="3">The sequence shown here is derived from an EMBL/GenBank/DDBJ whole genome shotgun (WGS) entry which is preliminary data.</text>
</comment>
<dbReference type="Pfam" id="PF00106">
    <property type="entry name" value="adh_short"/>
    <property type="match status" value="1"/>
</dbReference>
<name>A0A101CZH8_9RHOB</name>
<dbReference type="PRINTS" id="PR00081">
    <property type="entry name" value="GDHRDH"/>
</dbReference>
<dbReference type="STRING" id="1685379.AVO45_04190"/>
<sequence length="260" mass="27662">MPETAAQKTALITGASSGIGRAFALGYAARGVNIVAVARRRAPLDALASELSARHGVTVTVLPADLSKADDPEYLFETLPRQGIAIDILVNNAGFGVPGHLCENDWERHRATIEVMATAPVRLAYLFAPTMIERGHGRIINVSSLSALLPPHAGGTLYYPVKSFLYQFSLAFREEMRGRGVNVTAVCPGFTATNFRAAAGGTVESVAVPRWLWSSPEDVADAAIRAAEANKAVVIPGLFNKAVAATFKLLPGPVARRIMQ</sequence>
<gene>
    <name evidence="3" type="ORF">AVO45_04190</name>
</gene>
<dbReference type="PIRSF" id="PIRSF000126">
    <property type="entry name" value="11-beta-HSD1"/>
    <property type="match status" value="1"/>
</dbReference>
<dbReference type="GO" id="GO:0016491">
    <property type="term" value="F:oxidoreductase activity"/>
    <property type="evidence" value="ECO:0007669"/>
    <property type="project" value="UniProtKB-KW"/>
</dbReference>
<dbReference type="GO" id="GO:0016020">
    <property type="term" value="C:membrane"/>
    <property type="evidence" value="ECO:0007669"/>
    <property type="project" value="TreeGrafter"/>
</dbReference>
<dbReference type="AlphaFoldDB" id="A0A101CZH8"/>
<dbReference type="Proteomes" id="UP000053791">
    <property type="component" value="Unassembled WGS sequence"/>
</dbReference>
<protein>
    <recommendedName>
        <fullName evidence="5">Dehydrogenase</fullName>
    </recommendedName>
</protein>
<proteinExistence type="inferred from homology"/>
<dbReference type="EMBL" id="LQBQ01000001">
    <property type="protein sequence ID" value="KUJ86167.1"/>
    <property type="molecule type" value="Genomic_DNA"/>
</dbReference>
<evidence type="ECO:0000256" key="1">
    <source>
        <dbReference type="ARBA" id="ARBA00006484"/>
    </source>
</evidence>
<dbReference type="Gene3D" id="3.40.50.720">
    <property type="entry name" value="NAD(P)-binding Rossmann-like Domain"/>
    <property type="match status" value="1"/>
</dbReference>
<reference evidence="3 4" key="1">
    <citation type="submission" date="2015-12" db="EMBL/GenBank/DDBJ databases">
        <authorList>
            <person name="Shamseldin A."/>
            <person name="Moawad H."/>
            <person name="Abd El-Rahim W.M."/>
            <person name="Sadowsky M.J."/>
        </authorList>
    </citation>
    <scope>NUCLEOTIDE SEQUENCE [LARGE SCALE GENOMIC DNA]</scope>
    <source>
        <strain evidence="3 4">ZGT118</strain>
    </source>
</reference>
<keyword evidence="4" id="KW-1185">Reference proteome</keyword>
<accession>A0A101CZH8</accession>
<keyword evidence="2" id="KW-0560">Oxidoreductase</keyword>
<dbReference type="InterPro" id="IPR002347">
    <property type="entry name" value="SDR_fam"/>
</dbReference>